<protein>
    <submittedName>
        <fullName evidence="1">Uncharacterized protein</fullName>
    </submittedName>
</protein>
<accession>A0A820HPC6</accession>
<sequence length="635" mass="72996">MLNATYKKYIGTFTPLPCREMDEPPIVPLTPIPLVANSPIFSTPKSNKSRYSKNSYNTSDELDSIEYIFIPKTHKKTLTQKKIKKLPTSYCKIDNNSSALVNNLRPVSPNNSYLDYSGSSLDLIKENKKKYNKRQSLPRNAKINKNYKEHLNISSGFLDFKRNVLFYNNDLKLNNAQIFELFTSSYNWDLWELTLYLNEAMGTNEELNSHIQPPINIVTSEVTTDSDLESFSAKSWDSISDYLLHDTSNIGAETKNIESIKNYEQNIKASPYQSNKFKETFVNIPDNKEQLIKYPIKDQAEALLPKDFVKEETFLDRSFSQKLKIKLDKFVNNIPKSETVKPKYSFVPSRVRTDHSGKVIQSILSLKDPEPPVVWYIGDSTAANAFPEKFVDVDFYRVGVGSEPGGTFDSCINNIERIAREMQPLNDNVRKIILYMAINCDIIQKHPFFKWQVNPKLRQVINGLNWSKHKIENTFVSLGIKNVTVIFTIPPVPDLKRYCSRSHQIIPTYDPNNQADFHLLNELDLLATALECVELVWEKQPSLINVEIWNLQTVFNMDKTRKFIGVAAKDFDGIKNMPPFEFENSKWSYDGLHLNINAAKFNCLLLNCDTKVLTTDLPFLYIDLIVFLFGPLGFI</sequence>
<name>A0A820HPC6_9BILA</name>
<evidence type="ECO:0000313" key="2">
    <source>
        <dbReference type="Proteomes" id="UP000663842"/>
    </source>
</evidence>
<comment type="caution">
    <text evidence="1">The sequence shown here is derived from an EMBL/GenBank/DDBJ whole genome shotgun (WGS) entry which is preliminary data.</text>
</comment>
<dbReference type="Proteomes" id="UP000663842">
    <property type="component" value="Unassembled WGS sequence"/>
</dbReference>
<dbReference type="EMBL" id="CAJOBF010010634">
    <property type="protein sequence ID" value="CAF4294233.1"/>
    <property type="molecule type" value="Genomic_DNA"/>
</dbReference>
<gene>
    <name evidence="1" type="ORF">UXM345_LOCUS33049</name>
</gene>
<dbReference type="AlphaFoldDB" id="A0A820HPC6"/>
<organism evidence="1 2">
    <name type="scientific">Rotaria magnacalcarata</name>
    <dbReference type="NCBI Taxonomy" id="392030"/>
    <lineage>
        <taxon>Eukaryota</taxon>
        <taxon>Metazoa</taxon>
        <taxon>Spiralia</taxon>
        <taxon>Gnathifera</taxon>
        <taxon>Rotifera</taxon>
        <taxon>Eurotatoria</taxon>
        <taxon>Bdelloidea</taxon>
        <taxon>Philodinida</taxon>
        <taxon>Philodinidae</taxon>
        <taxon>Rotaria</taxon>
    </lineage>
</organism>
<evidence type="ECO:0000313" key="1">
    <source>
        <dbReference type="EMBL" id="CAF4294233.1"/>
    </source>
</evidence>
<proteinExistence type="predicted"/>
<reference evidence="1" key="1">
    <citation type="submission" date="2021-02" db="EMBL/GenBank/DDBJ databases">
        <authorList>
            <person name="Nowell W R."/>
        </authorList>
    </citation>
    <scope>NUCLEOTIDE SEQUENCE</scope>
</reference>